<gene>
    <name evidence="2" type="ORF">AFUS01_LOCUS26754</name>
</gene>
<dbReference type="PANTHER" id="PTHR47331:SF6">
    <property type="entry name" value="DOUBLECORTIN DOMAIN-CONTAINING PROTEIN"/>
    <property type="match status" value="1"/>
</dbReference>
<dbReference type="InterPro" id="IPR040676">
    <property type="entry name" value="DUF5641"/>
</dbReference>
<protein>
    <recommendedName>
        <fullName evidence="1">DUF5641 domain-containing protein</fullName>
    </recommendedName>
</protein>
<evidence type="ECO:0000313" key="3">
    <source>
        <dbReference type="Proteomes" id="UP000708208"/>
    </source>
</evidence>
<dbReference type="PANTHER" id="PTHR47331">
    <property type="entry name" value="PHD-TYPE DOMAIN-CONTAINING PROTEIN"/>
    <property type="match status" value="1"/>
</dbReference>
<dbReference type="EMBL" id="CAJVCH010361251">
    <property type="protein sequence ID" value="CAG7816121.1"/>
    <property type="molecule type" value="Genomic_DNA"/>
</dbReference>
<evidence type="ECO:0000313" key="2">
    <source>
        <dbReference type="EMBL" id="CAG7816121.1"/>
    </source>
</evidence>
<dbReference type="AlphaFoldDB" id="A0A8J2KE55"/>
<feature type="domain" description="DUF5641" evidence="1">
    <location>
        <begin position="113"/>
        <end position="205"/>
    </location>
</feature>
<sequence>MADLPEPRVTIQTRAFMHTGMDGFGPMGVKIGRRVEKRYGLILTCLSTRAIHLELLHSLSTDSAILGIRRFISRRVDYDDPDALTPKHFLIGSSSPNPILGEFTDDDRFLRRQWQFFQKLADQFWRRWKAEYLPTLLRRKKWNREERPLKVSDVVILTDDAMPRNSWTKGIVVAVFPGKDGRIRVVEVKTSTGVNRRPVAKLIILDVCKSE</sequence>
<keyword evidence="3" id="KW-1185">Reference proteome</keyword>
<reference evidence="2" key="1">
    <citation type="submission" date="2021-06" db="EMBL/GenBank/DDBJ databases">
        <authorList>
            <person name="Hodson N. C."/>
            <person name="Mongue J. A."/>
            <person name="Jaron S. K."/>
        </authorList>
    </citation>
    <scope>NUCLEOTIDE SEQUENCE</scope>
</reference>
<dbReference type="OrthoDB" id="10049357at2759"/>
<dbReference type="Pfam" id="PF18701">
    <property type="entry name" value="DUF5641"/>
    <property type="match status" value="1"/>
</dbReference>
<accession>A0A8J2KE55</accession>
<organism evidence="2 3">
    <name type="scientific">Allacma fusca</name>
    <dbReference type="NCBI Taxonomy" id="39272"/>
    <lineage>
        <taxon>Eukaryota</taxon>
        <taxon>Metazoa</taxon>
        <taxon>Ecdysozoa</taxon>
        <taxon>Arthropoda</taxon>
        <taxon>Hexapoda</taxon>
        <taxon>Collembola</taxon>
        <taxon>Symphypleona</taxon>
        <taxon>Sminthuridae</taxon>
        <taxon>Allacma</taxon>
    </lineage>
</organism>
<evidence type="ECO:0000259" key="1">
    <source>
        <dbReference type="Pfam" id="PF18701"/>
    </source>
</evidence>
<proteinExistence type="predicted"/>
<dbReference type="Proteomes" id="UP000708208">
    <property type="component" value="Unassembled WGS sequence"/>
</dbReference>
<comment type="caution">
    <text evidence="2">The sequence shown here is derived from an EMBL/GenBank/DDBJ whole genome shotgun (WGS) entry which is preliminary data.</text>
</comment>
<name>A0A8J2KE55_9HEXA</name>